<accession>A0A9P4R2C2</accession>
<protein>
    <submittedName>
        <fullName evidence="3">Uncharacterized protein</fullName>
    </submittedName>
</protein>
<feature type="transmembrane region" description="Helical" evidence="2">
    <location>
        <begin position="33"/>
        <end position="59"/>
    </location>
</feature>
<keyword evidence="2" id="KW-0812">Transmembrane</keyword>
<feature type="transmembrane region" description="Helical" evidence="2">
    <location>
        <begin position="97"/>
        <end position="122"/>
    </location>
</feature>
<dbReference type="Proteomes" id="UP000799444">
    <property type="component" value="Unassembled WGS sequence"/>
</dbReference>
<gene>
    <name evidence="3" type="ORF">EJ04DRAFT_599911</name>
</gene>
<feature type="region of interest" description="Disordered" evidence="1">
    <location>
        <begin position="560"/>
        <end position="583"/>
    </location>
</feature>
<dbReference type="OrthoDB" id="529273at2759"/>
<organism evidence="3 4">
    <name type="scientific">Polyplosphaeria fusca</name>
    <dbReference type="NCBI Taxonomy" id="682080"/>
    <lineage>
        <taxon>Eukaryota</taxon>
        <taxon>Fungi</taxon>
        <taxon>Dikarya</taxon>
        <taxon>Ascomycota</taxon>
        <taxon>Pezizomycotina</taxon>
        <taxon>Dothideomycetes</taxon>
        <taxon>Pleosporomycetidae</taxon>
        <taxon>Pleosporales</taxon>
        <taxon>Tetraplosphaeriaceae</taxon>
        <taxon>Polyplosphaeria</taxon>
    </lineage>
</organism>
<feature type="transmembrane region" description="Helical" evidence="2">
    <location>
        <begin position="459"/>
        <end position="476"/>
    </location>
</feature>
<evidence type="ECO:0000256" key="1">
    <source>
        <dbReference type="SAM" id="MobiDB-lite"/>
    </source>
</evidence>
<evidence type="ECO:0000313" key="4">
    <source>
        <dbReference type="Proteomes" id="UP000799444"/>
    </source>
</evidence>
<name>A0A9P4R2C2_9PLEO</name>
<comment type="caution">
    <text evidence="3">The sequence shown here is derived from an EMBL/GenBank/DDBJ whole genome shotgun (WGS) entry which is preliminary data.</text>
</comment>
<evidence type="ECO:0000313" key="3">
    <source>
        <dbReference type="EMBL" id="KAF2735532.1"/>
    </source>
</evidence>
<proteinExistence type="predicted"/>
<evidence type="ECO:0000256" key="2">
    <source>
        <dbReference type="SAM" id="Phobius"/>
    </source>
</evidence>
<keyword evidence="2" id="KW-0472">Membrane</keyword>
<keyword evidence="2" id="KW-1133">Transmembrane helix</keyword>
<feature type="non-terminal residue" evidence="3">
    <location>
        <position position="1"/>
    </location>
</feature>
<feature type="compositionally biased region" description="Polar residues" evidence="1">
    <location>
        <begin position="560"/>
        <end position="573"/>
    </location>
</feature>
<feature type="transmembrane region" description="Helical" evidence="2">
    <location>
        <begin position="71"/>
        <end position="91"/>
    </location>
</feature>
<reference evidence="3" key="1">
    <citation type="journal article" date="2020" name="Stud. Mycol.">
        <title>101 Dothideomycetes genomes: a test case for predicting lifestyles and emergence of pathogens.</title>
        <authorList>
            <person name="Haridas S."/>
            <person name="Albert R."/>
            <person name="Binder M."/>
            <person name="Bloem J."/>
            <person name="Labutti K."/>
            <person name="Salamov A."/>
            <person name="Andreopoulos B."/>
            <person name="Baker S."/>
            <person name="Barry K."/>
            <person name="Bills G."/>
            <person name="Bluhm B."/>
            <person name="Cannon C."/>
            <person name="Castanera R."/>
            <person name="Culley D."/>
            <person name="Daum C."/>
            <person name="Ezra D."/>
            <person name="Gonzalez J."/>
            <person name="Henrissat B."/>
            <person name="Kuo A."/>
            <person name="Liang C."/>
            <person name="Lipzen A."/>
            <person name="Lutzoni F."/>
            <person name="Magnuson J."/>
            <person name="Mondo S."/>
            <person name="Nolan M."/>
            <person name="Ohm R."/>
            <person name="Pangilinan J."/>
            <person name="Park H.-J."/>
            <person name="Ramirez L."/>
            <person name="Alfaro M."/>
            <person name="Sun H."/>
            <person name="Tritt A."/>
            <person name="Yoshinaga Y."/>
            <person name="Zwiers L.-H."/>
            <person name="Turgeon B."/>
            <person name="Goodwin S."/>
            <person name="Spatafora J."/>
            <person name="Crous P."/>
            <person name="Grigoriev I."/>
        </authorList>
    </citation>
    <scope>NUCLEOTIDE SEQUENCE</scope>
    <source>
        <strain evidence="3">CBS 125425</strain>
    </source>
</reference>
<dbReference type="EMBL" id="ML996134">
    <property type="protein sequence ID" value="KAF2735532.1"/>
    <property type="molecule type" value="Genomic_DNA"/>
</dbReference>
<sequence length="583" mass="64633">LITSITCYSLLGLHLSGHRGSESLAEWTIRNRAIVAIIVQLLSQLLAVIHVHVICATVRSSFLVSISAKPFRLHAVHFIQAVTAPIMTWSIPWPAKIVLLMAIAASVVPAPLWAAAMTPLLATQEVTRSIDISTFRVSNTSAIFEGDGSVPTFGGSPQWLTSQGLFGFDISSPLKESASVASAVINGYNNHAKLDQTGYIYQGRSYGAGGDAGFTEVHNTKALDSYQYTDRSFFADISCFYNESMEWEISQLDRTTGTVAKWQFQRTEHPKAYFTYLAWLRNDLFAWNTVYNNRSRKISVNINTGAEGTDDEWSFKQFSKLQCDIGFEEREFRVFINNTERLIVSRPVNDSTLTWPEYGDAVAEKVASDIGSLSWTDSCFGGCRMGLALVTNINYLINQTSNKSNATTIQGTEDFFASIVDNDLVRLRLTRLVSHAVESTEKTDAVVIISAIVFGDRKFVWIVAILNFLILSGYFIELIRTQGWAATPPFDIMNDTEVVVAAFEGGRLFERNTQTERDPESHRESISGKTTLSLHYKSLSSERPVFMPHSTGDGTTLVSAQDGSLENSLNPSPETMPLVEIRN</sequence>
<dbReference type="AlphaFoldDB" id="A0A9P4R2C2"/>
<keyword evidence="4" id="KW-1185">Reference proteome</keyword>